<keyword evidence="2 6" id="KW-0805">Transcription regulation</keyword>
<dbReference type="InterPro" id="IPR014284">
    <property type="entry name" value="RNA_pol_sigma-70_dom"/>
</dbReference>
<feature type="domain" description="RNA polymerase sigma-70 region 2" evidence="7">
    <location>
        <begin position="25"/>
        <end position="93"/>
    </location>
</feature>
<comment type="caution">
    <text evidence="9">The sequence shown here is derived from an EMBL/GenBank/DDBJ whole genome shotgun (WGS) entry which is preliminary data.</text>
</comment>
<keyword evidence="3 6" id="KW-0731">Sigma factor</keyword>
<dbReference type="GO" id="GO:0016987">
    <property type="term" value="F:sigma factor activity"/>
    <property type="evidence" value="ECO:0007669"/>
    <property type="project" value="UniProtKB-KW"/>
</dbReference>
<dbReference type="AlphaFoldDB" id="A0A3C1KR35"/>
<dbReference type="Proteomes" id="UP000259273">
    <property type="component" value="Unassembled WGS sequence"/>
</dbReference>
<dbReference type="SUPFAM" id="SSF88659">
    <property type="entry name" value="Sigma3 and sigma4 domains of RNA polymerase sigma factors"/>
    <property type="match status" value="1"/>
</dbReference>
<dbReference type="InterPro" id="IPR036388">
    <property type="entry name" value="WH-like_DNA-bd_sf"/>
</dbReference>
<evidence type="ECO:0000313" key="9">
    <source>
        <dbReference type="EMBL" id="HAN28958.1"/>
    </source>
</evidence>
<organism evidence="9 10">
    <name type="scientific">Haliea salexigens</name>
    <dbReference type="NCBI Taxonomy" id="287487"/>
    <lineage>
        <taxon>Bacteria</taxon>
        <taxon>Pseudomonadati</taxon>
        <taxon>Pseudomonadota</taxon>
        <taxon>Gammaproteobacteria</taxon>
        <taxon>Cellvibrionales</taxon>
        <taxon>Halieaceae</taxon>
        <taxon>Haliea</taxon>
    </lineage>
</organism>
<keyword evidence="5 6" id="KW-0804">Transcription</keyword>
<evidence type="ECO:0000256" key="2">
    <source>
        <dbReference type="ARBA" id="ARBA00023015"/>
    </source>
</evidence>
<sequence length="185" mass="21319">MIDEADLDGLLQETGRGDAHAFRLLYDAVSPRLMAVAYRLLNDRQQAEDVVQETMIAAWRSGTDYDSRRSQAATWLIAITRYRALDLIRKHGRQREILREGQHDVRRVLGHDKPQPEGDPVAPEMADRLRYCFGEISRDQAGCIQLAYTEGLTLREIAEKLERPISTIKSWMRRGLQKLRECVEL</sequence>
<feature type="domain" description="RNA polymerase sigma-70 region 4" evidence="8">
    <location>
        <begin position="136"/>
        <end position="181"/>
    </location>
</feature>
<evidence type="ECO:0000259" key="7">
    <source>
        <dbReference type="Pfam" id="PF04542"/>
    </source>
</evidence>
<dbReference type="InterPro" id="IPR007627">
    <property type="entry name" value="RNA_pol_sigma70_r2"/>
</dbReference>
<dbReference type="GO" id="GO:0006352">
    <property type="term" value="P:DNA-templated transcription initiation"/>
    <property type="evidence" value="ECO:0007669"/>
    <property type="project" value="InterPro"/>
</dbReference>
<dbReference type="SUPFAM" id="SSF88946">
    <property type="entry name" value="Sigma2 domain of RNA polymerase sigma factors"/>
    <property type="match status" value="1"/>
</dbReference>
<gene>
    <name evidence="9" type="ORF">DCP75_14785</name>
</gene>
<evidence type="ECO:0000256" key="6">
    <source>
        <dbReference type="RuleBase" id="RU000716"/>
    </source>
</evidence>
<accession>A0A3C1KR35</accession>
<dbReference type="GO" id="GO:0003677">
    <property type="term" value="F:DNA binding"/>
    <property type="evidence" value="ECO:0007669"/>
    <property type="project" value="UniProtKB-KW"/>
</dbReference>
<dbReference type="InterPro" id="IPR000838">
    <property type="entry name" value="RNA_pol_sigma70_ECF_CS"/>
</dbReference>
<dbReference type="InterPro" id="IPR039425">
    <property type="entry name" value="RNA_pol_sigma-70-like"/>
</dbReference>
<proteinExistence type="inferred from homology"/>
<evidence type="ECO:0000256" key="3">
    <source>
        <dbReference type="ARBA" id="ARBA00023082"/>
    </source>
</evidence>
<comment type="similarity">
    <text evidence="1 6">Belongs to the sigma-70 factor family. ECF subfamily.</text>
</comment>
<keyword evidence="4 6" id="KW-0238">DNA-binding</keyword>
<dbReference type="Pfam" id="PF04542">
    <property type="entry name" value="Sigma70_r2"/>
    <property type="match status" value="1"/>
</dbReference>
<dbReference type="PANTHER" id="PTHR43133">
    <property type="entry name" value="RNA POLYMERASE ECF-TYPE SIGMA FACTO"/>
    <property type="match status" value="1"/>
</dbReference>
<evidence type="ECO:0000256" key="4">
    <source>
        <dbReference type="ARBA" id="ARBA00023125"/>
    </source>
</evidence>
<evidence type="ECO:0000313" key="10">
    <source>
        <dbReference type="Proteomes" id="UP000259273"/>
    </source>
</evidence>
<dbReference type="Gene3D" id="1.10.10.10">
    <property type="entry name" value="Winged helix-like DNA-binding domain superfamily/Winged helix DNA-binding domain"/>
    <property type="match status" value="1"/>
</dbReference>
<dbReference type="PANTHER" id="PTHR43133:SF62">
    <property type="entry name" value="RNA POLYMERASE SIGMA FACTOR SIGZ"/>
    <property type="match status" value="1"/>
</dbReference>
<dbReference type="PROSITE" id="PS01063">
    <property type="entry name" value="SIGMA70_ECF"/>
    <property type="match status" value="1"/>
</dbReference>
<protein>
    <recommendedName>
        <fullName evidence="6">RNA polymerase sigma factor</fullName>
    </recommendedName>
</protein>
<dbReference type="Pfam" id="PF04545">
    <property type="entry name" value="Sigma70_r4"/>
    <property type="match status" value="1"/>
</dbReference>
<evidence type="ECO:0000259" key="8">
    <source>
        <dbReference type="Pfam" id="PF04545"/>
    </source>
</evidence>
<dbReference type="InterPro" id="IPR007630">
    <property type="entry name" value="RNA_pol_sigma70_r4"/>
</dbReference>
<dbReference type="InterPro" id="IPR013324">
    <property type="entry name" value="RNA_pol_sigma_r3/r4-like"/>
</dbReference>
<reference evidence="9 10" key="1">
    <citation type="journal article" date="2018" name="Nat. Biotechnol.">
        <title>A standardized bacterial taxonomy based on genome phylogeny substantially revises the tree of life.</title>
        <authorList>
            <person name="Parks D.H."/>
            <person name="Chuvochina M."/>
            <person name="Waite D.W."/>
            <person name="Rinke C."/>
            <person name="Skarshewski A."/>
            <person name="Chaumeil P.A."/>
            <person name="Hugenholtz P."/>
        </authorList>
    </citation>
    <scope>NUCLEOTIDE SEQUENCE [LARGE SCALE GENOMIC DNA]</scope>
    <source>
        <strain evidence="9">UBA9158</strain>
    </source>
</reference>
<name>A0A3C1KR35_9GAMM</name>
<evidence type="ECO:0000256" key="5">
    <source>
        <dbReference type="ARBA" id="ARBA00023163"/>
    </source>
</evidence>
<dbReference type="EMBL" id="DMND01000198">
    <property type="protein sequence ID" value="HAN28958.1"/>
    <property type="molecule type" value="Genomic_DNA"/>
</dbReference>
<dbReference type="NCBIfam" id="TIGR02937">
    <property type="entry name" value="sigma70-ECF"/>
    <property type="match status" value="1"/>
</dbReference>
<dbReference type="Gene3D" id="1.10.1740.10">
    <property type="match status" value="1"/>
</dbReference>
<dbReference type="InterPro" id="IPR013325">
    <property type="entry name" value="RNA_pol_sigma_r2"/>
</dbReference>
<evidence type="ECO:0000256" key="1">
    <source>
        <dbReference type="ARBA" id="ARBA00010641"/>
    </source>
</evidence>